<evidence type="ECO:0000313" key="2">
    <source>
        <dbReference type="EMBL" id="NKY23925.1"/>
    </source>
</evidence>
<dbReference type="Proteomes" id="UP000581206">
    <property type="component" value="Unassembled WGS sequence"/>
</dbReference>
<reference evidence="2 3" key="1">
    <citation type="submission" date="2020-04" db="EMBL/GenBank/DDBJ databases">
        <title>MicrobeNet Type strains.</title>
        <authorList>
            <person name="Nicholson A.C."/>
        </authorList>
    </citation>
    <scope>NUCLEOTIDE SEQUENCE [LARGE SCALE GENOMIC DNA]</scope>
    <source>
        <strain evidence="2 3">ATCC BAA-788</strain>
    </source>
</reference>
<gene>
    <name evidence="2" type="ORF">HGA03_14735</name>
</gene>
<proteinExistence type="predicted"/>
<feature type="region of interest" description="Disordered" evidence="1">
    <location>
        <begin position="19"/>
        <end position="99"/>
    </location>
</feature>
<protein>
    <submittedName>
        <fullName evidence="2">Antitoxin</fullName>
    </submittedName>
</protein>
<comment type="caution">
    <text evidence="2">The sequence shown here is derived from an EMBL/GenBank/DDBJ whole genome shotgun (WGS) entry which is preliminary data.</text>
</comment>
<dbReference type="EMBL" id="JAAXOX010000010">
    <property type="protein sequence ID" value="NKY23925.1"/>
    <property type="molecule type" value="Genomic_DNA"/>
</dbReference>
<organism evidence="2 3">
    <name type="scientific">Cellulomonas denverensis</name>
    <dbReference type="NCBI Taxonomy" id="264297"/>
    <lineage>
        <taxon>Bacteria</taxon>
        <taxon>Bacillati</taxon>
        <taxon>Actinomycetota</taxon>
        <taxon>Actinomycetes</taxon>
        <taxon>Micrococcales</taxon>
        <taxon>Cellulomonadaceae</taxon>
        <taxon>Cellulomonas</taxon>
    </lineage>
</organism>
<feature type="compositionally biased region" description="Basic and acidic residues" evidence="1">
    <location>
        <begin position="27"/>
        <end position="99"/>
    </location>
</feature>
<name>A0A7X6KXB8_9CELL</name>
<sequence>MGIGDYVDKAKQALAGREDQVAGALDKAADAVKSRTGDSTDRKIDSAVDKAKDFLAKQGEHGHGESAAGHRDADPARPDEHRPAGARHDSPSTRPDPTH</sequence>
<dbReference type="AlphaFoldDB" id="A0A7X6KXB8"/>
<dbReference type="Pfam" id="PF14013">
    <property type="entry name" value="MT0933_antitox"/>
    <property type="match status" value="1"/>
</dbReference>
<accession>A0A7X6KXB8</accession>
<dbReference type="RefSeq" id="WP_168631057.1">
    <property type="nucleotide sequence ID" value="NZ_BONL01000005.1"/>
</dbReference>
<dbReference type="InterPro" id="IPR028037">
    <property type="entry name" value="Antitoxin_Rv0909/MT0933"/>
</dbReference>
<evidence type="ECO:0000256" key="1">
    <source>
        <dbReference type="SAM" id="MobiDB-lite"/>
    </source>
</evidence>
<evidence type="ECO:0000313" key="3">
    <source>
        <dbReference type="Proteomes" id="UP000581206"/>
    </source>
</evidence>
<keyword evidence="3" id="KW-1185">Reference proteome</keyword>